<protein>
    <submittedName>
        <fullName evidence="2">Nucleotidyltransferase domain-containing protein</fullName>
    </submittedName>
</protein>
<comment type="caution">
    <text evidence="2">The sequence shown here is derived from an EMBL/GenBank/DDBJ whole genome shotgun (WGS) entry which is preliminary data.</text>
</comment>
<evidence type="ECO:0000313" key="2">
    <source>
        <dbReference type="EMBL" id="NDW04829.1"/>
    </source>
</evidence>
<accession>A0A6N9T4T8</accession>
<dbReference type="InterPro" id="IPR002934">
    <property type="entry name" value="Polymerase_NTP_transf_dom"/>
</dbReference>
<dbReference type="Pfam" id="PF01909">
    <property type="entry name" value="NTP_transf_2"/>
    <property type="match status" value="1"/>
</dbReference>
<dbReference type="RefSeq" id="WP_163463086.1">
    <property type="nucleotide sequence ID" value="NZ_JAAAMG010000007.1"/>
</dbReference>
<evidence type="ECO:0000259" key="1">
    <source>
        <dbReference type="Pfam" id="PF01909"/>
    </source>
</evidence>
<reference evidence="2 3" key="1">
    <citation type="submission" date="2020-01" db="EMBL/GenBank/DDBJ databases">
        <title>Jiella pacifica sp. nov.</title>
        <authorList>
            <person name="Xue Z."/>
            <person name="Zhu S."/>
            <person name="Chen J."/>
            <person name="Yang J."/>
        </authorList>
    </citation>
    <scope>NUCLEOTIDE SEQUENCE [LARGE SCALE GENOMIC DNA]</scope>
    <source>
        <strain evidence="2 3">40Bstr34</strain>
    </source>
</reference>
<dbReference type="AlphaFoldDB" id="A0A6N9T4T8"/>
<dbReference type="GO" id="GO:0016779">
    <property type="term" value="F:nucleotidyltransferase activity"/>
    <property type="evidence" value="ECO:0007669"/>
    <property type="project" value="InterPro"/>
</dbReference>
<dbReference type="SUPFAM" id="SSF81301">
    <property type="entry name" value="Nucleotidyltransferase"/>
    <property type="match status" value="1"/>
</dbReference>
<feature type="domain" description="Polymerase nucleotidyl transferase" evidence="1">
    <location>
        <begin position="23"/>
        <end position="71"/>
    </location>
</feature>
<sequence>MTDTDHHSSGRSWSSDETRQLRRAAEHLAARTGAEAVVLFGSRARGDNAQDSDWDLCVILPDDVEPGRYNAVNLWLEASNFGLPIQVFPIRRSAFIERSSDINSLSHDVLRDGLPIVGRLEGAYRIEAA</sequence>
<dbReference type="PANTHER" id="PTHR43449:SF3">
    <property type="entry name" value="POLYMERASE NUCLEOTIDYL TRANSFERASE DOMAIN-CONTAINING PROTEIN"/>
    <property type="match status" value="1"/>
</dbReference>
<gene>
    <name evidence="2" type="ORF">GTK09_10345</name>
</gene>
<dbReference type="Proteomes" id="UP000469011">
    <property type="component" value="Unassembled WGS sequence"/>
</dbReference>
<organism evidence="2 3">
    <name type="scientific">Jiella pacifica</name>
    <dbReference type="NCBI Taxonomy" id="2696469"/>
    <lineage>
        <taxon>Bacteria</taxon>
        <taxon>Pseudomonadati</taxon>
        <taxon>Pseudomonadota</taxon>
        <taxon>Alphaproteobacteria</taxon>
        <taxon>Hyphomicrobiales</taxon>
        <taxon>Aurantimonadaceae</taxon>
        <taxon>Jiella</taxon>
    </lineage>
</organism>
<name>A0A6N9T4T8_9HYPH</name>
<keyword evidence="2" id="KW-0808">Transferase</keyword>
<evidence type="ECO:0000313" key="3">
    <source>
        <dbReference type="Proteomes" id="UP000469011"/>
    </source>
</evidence>
<dbReference type="CDD" id="cd05403">
    <property type="entry name" value="NT_KNTase_like"/>
    <property type="match status" value="1"/>
</dbReference>
<keyword evidence="3" id="KW-1185">Reference proteome</keyword>
<proteinExistence type="predicted"/>
<dbReference type="InterPro" id="IPR043519">
    <property type="entry name" value="NT_sf"/>
</dbReference>
<dbReference type="PANTHER" id="PTHR43449">
    <property type="entry name" value="NUCLEOTIDYLTRANSFERASE"/>
    <property type="match status" value="1"/>
</dbReference>
<dbReference type="EMBL" id="JAAAMG010000007">
    <property type="protein sequence ID" value="NDW04829.1"/>
    <property type="molecule type" value="Genomic_DNA"/>
</dbReference>
<dbReference type="Gene3D" id="3.30.460.10">
    <property type="entry name" value="Beta Polymerase, domain 2"/>
    <property type="match status" value="1"/>
</dbReference>